<organism evidence="8 9">
    <name type="scientific">Methanococcoides methylutens</name>
    <dbReference type="NCBI Taxonomy" id="2226"/>
    <lineage>
        <taxon>Archaea</taxon>
        <taxon>Methanobacteriati</taxon>
        <taxon>Methanobacteriota</taxon>
        <taxon>Stenosarchaea group</taxon>
        <taxon>Methanomicrobia</taxon>
        <taxon>Methanosarcinales</taxon>
        <taxon>Methanosarcinaceae</taxon>
        <taxon>Methanococcoides</taxon>
    </lineage>
</organism>
<dbReference type="OrthoDB" id="341449at2157"/>
<feature type="transmembrane region" description="Helical" evidence="6">
    <location>
        <begin position="46"/>
        <end position="66"/>
    </location>
</feature>
<gene>
    <name evidence="8" type="ORF">LI82_07585</name>
</gene>
<feature type="domain" description="Major facilitator superfamily (MFS) profile" evidence="7">
    <location>
        <begin position="12"/>
        <end position="410"/>
    </location>
</feature>
<feature type="transmembrane region" description="Helical" evidence="6">
    <location>
        <begin position="357"/>
        <end position="376"/>
    </location>
</feature>
<protein>
    <submittedName>
        <fullName evidence="8">MFS transporter</fullName>
    </submittedName>
</protein>
<evidence type="ECO:0000256" key="6">
    <source>
        <dbReference type="SAM" id="Phobius"/>
    </source>
</evidence>
<feature type="transmembrane region" description="Helical" evidence="6">
    <location>
        <begin position="190"/>
        <end position="208"/>
    </location>
</feature>
<evidence type="ECO:0000259" key="7">
    <source>
        <dbReference type="PROSITE" id="PS50850"/>
    </source>
</evidence>
<name>A0A099T1C8_METMT</name>
<reference evidence="8 9" key="1">
    <citation type="submission" date="2014-09" db="EMBL/GenBank/DDBJ databases">
        <title>Draft genome sequence of an obligately methylotrophic methanogen, Methanococcoides methylutens, isolated from marine sediment.</title>
        <authorList>
            <person name="Guan Y."/>
            <person name="Ngugi D.K."/>
            <person name="Blom J."/>
            <person name="Ali S."/>
            <person name="Ferry J.G."/>
            <person name="Stingl U."/>
        </authorList>
    </citation>
    <scope>NUCLEOTIDE SEQUENCE [LARGE SCALE GENOMIC DNA]</scope>
    <source>
        <strain evidence="8 9">DSM 2657</strain>
    </source>
</reference>
<feature type="transmembrane region" description="Helical" evidence="6">
    <location>
        <begin position="104"/>
        <end position="127"/>
    </location>
</feature>
<feature type="transmembrane region" description="Helical" evidence="6">
    <location>
        <begin position="78"/>
        <end position="98"/>
    </location>
</feature>
<dbReference type="PANTHER" id="PTHR23504">
    <property type="entry name" value="MAJOR FACILITATOR SUPERFAMILY DOMAIN-CONTAINING PROTEIN 10"/>
    <property type="match status" value="1"/>
</dbReference>
<dbReference type="Gene3D" id="1.20.1250.20">
    <property type="entry name" value="MFS general substrate transporter like domains"/>
    <property type="match status" value="1"/>
</dbReference>
<evidence type="ECO:0000256" key="5">
    <source>
        <dbReference type="ARBA" id="ARBA00023136"/>
    </source>
</evidence>
<feature type="transmembrane region" description="Helical" evidence="6">
    <location>
        <begin position="12"/>
        <end position="34"/>
    </location>
</feature>
<dbReference type="SUPFAM" id="SSF103473">
    <property type="entry name" value="MFS general substrate transporter"/>
    <property type="match status" value="1"/>
</dbReference>
<comment type="subcellular location">
    <subcellularLocation>
        <location evidence="1">Membrane</location>
        <topology evidence="1">Multi-pass membrane protein</topology>
    </subcellularLocation>
</comment>
<evidence type="ECO:0000256" key="2">
    <source>
        <dbReference type="ARBA" id="ARBA00022448"/>
    </source>
</evidence>
<dbReference type="PANTHER" id="PTHR23504:SF15">
    <property type="entry name" value="MAJOR FACILITATOR SUPERFAMILY (MFS) PROFILE DOMAIN-CONTAINING PROTEIN"/>
    <property type="match status" value="1"/>
</dbReference>
<accession>A0A099T1C8</accession>
<dbReference type="AlphaFoldDB" id="A0A099T1C8"/>
<keyword evidence="4 6" id="KW-1133">Transmembrane helix</keyword>
<feature type="transmembrane region" description="Helical" evidence="6">
    <location>
        <begin position="322"/>
        <end position="345"/>
    </location>
</feature>
<dbReference type="Pfam" id="PF07690">
    <property type="entry name" value="MFS_1"/>
    <property type="match status" value="1"/>
</dbReference>
<proteinExistence type="predicted"/>
<evidence type="ECO:0000256" key="4">
    <source>
        <dbReference type="ARBA" id="ARBA00022989"/>
    </source>
</evidence>
<dbReference type="PRINTS" id="PR01035">
    <property type="entry name" value="TCRTETA"/>
</dbReference>
<comment type="caution">
    <text evidence="8">The sequence shown here is derived from an EMBL/GenBank/DDBJ whole genome shotgun (WGS) entry which is preliminary data.</text>
</comment>
<dbReference type="RefSeq" id="WP_048194557.1">
    <property type="nucleotide sequence ID" value="NZ_CAAGSM010000012.1"/>
</dbReference>
<feature type="transmembrane region" description="Helical" evidence="6">
    <location>
        <begin position="298"/>
        <end position="316"/>
    </location>
</feature>
<evidence type="ECO:0000313" key="9">
    <source>
        <dbReference type="Proteomes" id="UP000029859"/>
    </source>
</evidence>
<dbReference type="CDD" id="cd17330">
    <property type="entry name" value="MFS_SLC46_TetA_like"/>
    <property type="match status" value="1"/>
</dbReference>
<dbReference type="Proteomes" id="UP000029859">
    <property type="component" value="Unassembled WGS sequence"/>
</dbReference>
<evidence type="ECO:0000256" key="3">
    <source>
        <dbReference type="ARBA" id="ARBA00022692"/>
    </source>
</evidence>
<feature type="transmembrane region" description="Helical" evidence="6">
    <location>
        <begin position="382"/>
        <end position="403"/>
    </location>
</feature>
<dbReference type="GO" id="GO:0022857">
    <property type="term" value="F:transmembrane transporter activity"/>
    <property type="evidence" value="ECO:0007669"/>
    <property type="project" value="InterPro"/>
</dbReference>
<keyword evidence="3 6" id="KW-0812">Transmembrane</keyword>
<feature type="transmembrane region" description="Helical" evidence="6">
    <location>
        <begin position="229"/>
        <end position="251"/>
    </location>
</feature>
<feature type="transmembrane region" description="Helical" evidence="6">
    <location>
        <begin position="271"/>
        <end position="291"/>
    </location>
</feature>
<dbReference type="GO" id="GO:0016020">
    <property type="term" value="C:membrane"/>
    <property type="evidence" value="ECO:0007669"/>
    <property type="project" value="UniProtKB-SubCell"/>
</dbReference>
<keyword evidence="5 6" id="KW-0472">Membrane</keyword>
<sequence length="416" mass="45160">MDQNGCEPKKPRLFPLLLINFINTLGFGIVIPFLVFLVERFGGNAIVYGFIGAMYPAFQLIGAPILGRWSDIHGRKKILLISQAGTLLSWIIFLLAFFTPVKSLVSINSAFFGAFVITIPLLILFIARSFDGLTGGNIAVANAYLADITEEKDRNKNFGKMSISANLGFIIGPALAGLLSITIYGELIPVLAAALISLAGTIAIVLYLPESRQCTIRKAKKISFREVIGLKNIPYMLLLYFLIFLGFNIFYTAFPLHAIRTLQWSVADMGIYFSVLGILMIVVQGPILSMAVKRYSDAYLAIAGSIILGTNFLLLVSGNIALTYLAAAFFALGNGLMWPSILSIISKLAGKDHQGAVQGFASSFSSLASIAGLILGGFLYEILGGVSFIVAAVIIYTVFLLSFRMLSFEKEVQEEV</sequence>
<evidence type="ECO:0000256" key="1">
    <source>
        <dbReference type="ARBA" id="ARBA00004141"/>
    </source>
</evidence>
<dbReference type="InterPro" id="IPR001958">
    <property type="entry name" value="Tet-R_TetA/multi-R_MdtG-like"/>
</dbReference>
<evidence type="ECO:0000313" key="8">
    <source>
        <dbReference type="EMBL" id="KGK98699.1"/>
    </source>
</evidence>
<dbReference type="EMBL" id="JRHO01000013">
    <property type="protein sequence ID" value="KGK98699.1"/>
    <property type="molecule type" value="Genomic_DNA"/>
</dbReference>
<dbReference type="PROSITE" id="PS50850">
    <property type="entry name" value="MFS"/>
    <property type="match status" value="1"/>
</dbReference>
<keyword evidence="2" id="KW-0813">Transport</keyword>
<feature type="transmembrane region" description="Helical" evidence="6">
    <location>
        <begin position="163"/>
        <end position="184"/>
    </location>
</feature>
<dbReference type="InterPro" id="IPR020846">
    <property type="entry name" value="MFS_dom"/>
</dbReference>
<dbReference type="InterPro" id="IPR011701">
    <property type="entry name" value="MFS"/>
</dbReference>
<keyword evidence="9" id="KW-1185">Reference proteome</keyword>
<dbReference type="InterPro" id="IPR036259">
    <property type="entry name" value="MFS_trans_sf"/>
</dbReference>